<dbReference type="GO" id="GO:0005634">
    <property type="term" value="C:nucleus"/>
    <property type="evidence" value="ECO:0007669"/>
    <property type="project" value="InterPro"/>
</dbReference>
<evidence type="ECO:0000313" key="5">
    <source>
        <dbReference type="EMBL" id="KPI98224.1"/>
    </source>
</evidence>
<dbReference type="InterPro" id="IPR003175">
    <property type="entry name" value="CDI_dom"/>
</dbReference>
<organism evidence="5 6">
    <name type="scientific">Papilio xuthus</name>
    <name type="common">Asian swallowtail butterfly</name>
    <dbReference type="NCBI Taxonomy" id="66420"/>
    <lineage>
        <taxon>Eukaryota</taxon>
        <taxon>Metazoa</taxon>
        <taxon>Ecdysozoa</taxon>
        <taxon>Arthropoda</taxon>
        <taxon>Hexapoda</taxon>
        <taxon>Insecta</taxon>
        <taxon>Pterygota</taxon>
        <taxon>Neoptera</taxon>
        <taxon>Endopterygota</taxon>
        <taxon>Lepidoptera</taxon>
        <taxon>Glossata</taxon>
        <taxon>Ditrysia</taxon>
        <taxon>Papilionoidea</taxon>
        <taxon>Papilionidae</taxon>
        <taxon>Papilioninae</taxon>
        <taxon>Papilio</taxon>
    </lineage>
</organism>
<evidence type="ECO:0000313" key="6">
    <source>
        <dbReference type="Proteomes" id="UP000053268"/>
    </source>
</evidence>
<dbReference type="GO" id="GO:0051726">
    <property type="term" value="P:regulation of cell cycle"/>
    <property type="evidence" value="ECO:0007669"/>
    <property type="project" value="InterPro"/>
</dbReference>
<keyword evidence="6" id="KW-1185">Reference proteome</keyword>
<proteinExistence type="inferred from homology"/>
<feature type="region of interest" description="Disordered" evidence="3">
    <location>
        <begin position="1"/>
        <end position="22"/>
    </location>
</feature>
<keyword evidence="2" id="KW-0649">Protein kinase inhibitor</keyword>
<dbReference type="Pfam" id="PF02234">
    <property type="entry name" value="CDI"/>
    <property type="match status" value="1"/>
</dbReference>
<dbReference type="GO" id="GO:0004861">
    <property type="term" value="F:cyclin-dependent protein serine/threonine kinase inhibitor activity"/>
    <property type="evidence" value="ECO:0007669"/>
    <property type="project" value="InterPro"/>
</dbReference>
<dbReference type="Proteomes" id="UP000053268">
    <property type="component" value="Unassembled WGS sequence"/>
</dbReference>
<sequence length="140" mass="16731">MHRISPDNPVRRRLFPNDDITDEAKNDNFANMLQESAAREKLEKMHKWNFDFENEMPLQGTYEWYPCTGSRDWIGIDATKFETDDFIKATEDTLLQMKFENELTPKSDKDDNIPLLRKRRMEDLEKLLGDRRAKRKISFD</sequence>
<dbReference type="InterPro" id="IPR044898">
    <property type="entry name" value="CDI_dom_sf"/>
</dbReference>
<dbReference type="AlphaFoldDB" id="A0A194PZQ4"/>
<accession>A0A194PZQ4</accession>
<comment type="similarity">
    <text evidence="1">Belongs to the CDI family.</text>
</comment>
<dbReference type="Gene3D" id="4.10.365.10">
    <property type="entry name" value="p27"/>
    <property type="match status" value="1"/>
</dbReference>
<evidence type="ECO:0000256" key="2">
    <source>
        <dbReference type="ARBA" id="ARBA00023013"/>
    </source>
</evidence>
<evidence type="ECO:0000256" key="1">
    <source>
        <dbReference type="ARBA" id="ARBA00006726"/>
    </source>
</evidence>
<reference evidence="5 6" key="1">
    <citation type="journal article" date="2015" name="Nat. Commun.">
        <title>Outbred genome sequencing and CRISPR/Cas9 gene editing in butterflies.</title>
        <authorList>
            <person name="Li X."/>
            <person name="Fan D."/>
            <person name="Zhang W."/>
            <person name="Liu G."/>
            <person name="Zhang L."/>
            <person name="Zhao L."/>
            <person name="Fang X."/>
            <person name="Chen L."/>
            <person name="Dong Y."/>
            <person name="Chen Y."/>
            <person name="Ding Y."/>
            <person name="Zhao R."/>
            <person name="Feng M."/>
            <person name="Zhu Y."/>
            <person name="Feng Y."/>
            <person name="Jiang X."/>
            <person name="Zhu D."/>
            <person name="Xiang H."/>
            <person name="Feng X."/>
            <person name="Li S."/>
            <person name="Wang J."/>
            <person name="Zhang G."/>
            <person name="Kronforst M.R."/>
            <person name="Wang W."/>
        </authorList>
    </citation>
    <scope>NUCLEOTIDE SEQUENCE [LARGE SCALE GENOMIC DNA]</scope>
    <source>
        <strain evidence="5">Ya'a_city_454_Px</strain>
        <tissue evidence="5">Whole body</tissue>
    </source>
</reference>
<evidence type="ECO:0000256" key="3">
    <source>
        <dbReference type="SAM" id="MobiDB-lite"/>
    </source>
</evidence>
<feature type="domain" description="Cyclin-dependent kinase inhibitor" evidence="4">
    <location>
        <begin position="31"/>
        <end position="64"/>
    </location>
</feature>
<dbReference type="EMBL" id="KQ459585">
    <property type="protein sequence ID" value="KPI98224.1"/>
    <property type="molecule type" value="Genomic_DNA"/>
</dbReference>
<gene>
    <name evidence="5" type="ORF">RR46_09440</name>
</gene>
<name>A0A194PZQ4_PAPXU</name>
<protein>
    <recommendedName>
        <fullName evidence="4">Cyclin-dependent kinase inhibitor domain-containing protein</fullName>
    </recommendedName>
</protein>
<evidence type="ECO:0000259" key="4">
    <source>
        <dbReference type="Pfam" id="PF02234"/>
    </source>
</evidence>